<reference evidence="2" key="2">
    <citation type="submission" date="2020-01" db="EMBL/GenBank/DDBJ databases">
        <authorList>
            <person name="Korhonen P.K.K."/>
            <person name="Guangxu M.G."/>
            <person name="Wang T.W."/>
            <person name="Stroehlein A.J.S."/>
            <person name="Young N.D."/>
            <person name="Ang C.-S.A."/>
            <person name="Fernando D.W.F."/>
            <person name="Lu H.L."/>
            <person name="Taylor S.T."/>
            <person name="Ehtesham M.E.M."/>
            <person name="Najaraj S.H.N."/>
            <person name="Harsha G.H.G."/>
            <person name="Madugundu A.M."/>
            <person name="Renuse S.R."/>
            <person name="Holt D.H."/>
            <person name="Pandey A.P."/>
            <person name="Papenfuss A.P."/>
            <person name="Gasser R.B.G."/>
            <person name="Fischer K.F."/>
        </authorList>
    </citation>
    <scope>NUCLEOTIDE SEQUENCE</scope>
    <source>
        <strain evidence="2">SSS_KF_BRIS2020</strain>
    </source>
</reference>
<dbReference type="GO" id="GO:0016787">
    <property type="term" value="F:hydrolase activity"/>
    <property type="evidence" value="ECO:0007669"/>
    <property type="project" value="UniProtKB-ARBA"/>
</dbReference>
<dbReference type="Gene3D" id="3.30.1360.180">
    <property type="match status" value="1"/>
</dbReference>
<dbReference type="OrthoDB" id="415411at2759"/>
<name>A0A834RDZ9_SARSC</name>
<organism evidence="2">
    <name type="scientific">Sarcoptes scabiei</name>
    <name type="common">Itch mite</name>
    <name type="synonym">Acarus scabiei</name>
    <dbReference type="NCBI Taxonomy" id="52283"/>
    <lineage>
        <taxon>Eukaryota</taxon>
        <taxon>Metazoa</taxon>
        <taxon>Ecdysozoa</taxon>
        <taxon>Arthropoda</taxon>
        <taxon>Chelicerata</taxon>
        <taxon>Arachnida</taxon>
        <taxon>Acari</taxon>
        <taxon>Acariformes</taxon>
        <taxon>Sarcoptiformes</taxon>
        <taxon>Astigmata</taxon>
        <taxon>Psoroptidia</taxon>
        <taxon>Sarcoptoidea</taxon>
        <taxon>Sarcoptidae</taxon>
        <taxon>Sarcoptinae</taxon>
        <taxon>Sarcoptes</taxon>
    </lineage>
</organism>
<dbReference type="PANTHER" id="PTHR10151:SF120">
    <property type="entry name" value="BIS(5'-ADENOSYL)-TRIPHOSPHATASE"/>
    <property type="match status" value="1"/>
</dbReference>
<protein>
    <submittedName>
        <fullName evidence="2">Bis(5'-adenosyl)-triphosphatase ENPP4</fullName>
    </submittedName>
</protein>
<keyword evidence="4" id="KW-1185">Reference proteome</keyword>
<dbReference type="SUPFAM" id="SSF53649">
    <property type="entry name" value="Alkaline phosphatase-like"/>
    <property type="match status" value="1"/>
</dbReference>
<evidence type="ECO:0000313" key="3">
    <source>
        <dbReference type="EnsemblMetazoa" id="KAF7494943.1"/>
    </source>
</evidence>
<evidence type="ECO:0000256" key="1">
    <source>
        <dbReference type="SAM" id="Phobius"/>
    </source>
</evidence>
<feature type="transmembrane region" description="Helical" evidence="1">
    <location>
        <begin position="471"/>
        <end position="498"/>
    </location>
</feature>
<reference evidence="3" key="3">
    <citation type="submission" date="2022-06" db="UniProtKB">
        <authorList>
            <consortium name="EnsemblMetazoa"/>
        </authorList>
    </citation>
    <scope>IDENTIFICATION</scope>
</reference>
<proteinExistence type="predicted"/>
<accession>A0A834RDZ9</accession>
<keyword evidence="1" id="KW-1133">Transmembrane helix</keyword>
<dbReference type="InterPro" id="IPR002591">
    <property type="entry name" value="Phosphodiest/P_Trfase"/>
</dbReference>
<dbReference type="Proteomes" id="UP000070412">
    <property type="component" value="Unassembled WGS sequence"/>
</dbReference>
<dbReference type="Gene3D" id="3.40.720.10">
    <property type="entry name" value="Alkaline Phosphatase, subunit A"/>
    <property type="match status" value="1"/>
</dbReference>
<dbReference type="PANTHER" id="PTHR10151">
    <property type="entry name" value="ECTONUCLEOTIDE PYROPHOSPHATASE/PHOSPHODIESTERASE"/>
    <property type="match status" value="1"/>
</dbReference>
<evidence type="ECO:0000313" key="4">
    <source>
        <dbReference type="Proteomes" id="UP000070412"/>
    </source>
</evidence>
<dbReference type="Pfam" id="PF01663">
    <property type="entry name" value="Phosphodiest"/>
    <property type="match status" value="1"/>
</dbReference>
<keyword evidence="1" id="KW-0472">Membrane</keyword>
<gene>
    <name evidence="2" type="ORF">SSS_3882</name>
</gene>
<sequence>MATKYPSPHFRDIMTMMVIIITLMLSMIMSSLAFANENLQSYKLIVLSFDGFRNDYIDPERTPNLFAVANAGVQGHMKSTFVTKTYPNHQSIATGLYQPWHGIVNNHFYDPDMKAFFDVDSPSSAWWDQKNISVPIYIANQFYNRNQRYSISIQWPGSIASYSNGKNSDDRMRVHYLQDFDPSIDWYKRIDLLLSWLQHPLRPANMAFVYFSEPDRHAHEYGPFSTEVLDQVKKLDSVVGYLRQKLLNANLAHRTNVIYLSDHGMAEVRAERSFFIDKCDQEYSGLKYELIGVSPVYSLRPISKPLSINGTLEQSVREALNQCAIKHFENSFKVYLLDEIPENFYYRDNNRILSMILLAKDGYDINYKDHHWRPKGYPIWGNHGYNNSEPSMRPLFLAQGPRFKRSYKHSKLFENVDLYPLMLNLLEIPIEQFPSNGSFERVQQMLSKELYLDADDILQRNSISSSSNQTWVRFLIVLSLGFVAILMAGLCLVLSAAISKHSSTNQKRLRDCRNNLNRLLQKSIIINDIDDEDIDGDRNETIAMISSRNSHHDFDNGIGMKQQPLISKSDDKLERLQNQSSNIRNDEIDWDIIGTGLDIDLASQLEEKRNISIKKNRYYDHNDDWYVTSDQESRHQKNRSDIVSNRNEFVSLLIQDDNDDNEDEDSTDGSRKIETNLIETIADNPAMRSPRLIDI</sequence>
<reference evidence="4" key="1">
    <citation type="journal article" date="2020" name="PLoS Negl. Trop. Dis.">
        <title>High-quality nuclear genome for Sarcoptes scabiei-A critical resource for a neglected parasite.</title>
        <authorList>
            <person name="Korhonen P.K."/>
            <person name="Gasser R.B."/>
            <person name="Ma G."/>
            <person name="Wang T."/>
            <person name="Stroehlein A.J."/>
            <person name="Young N.D."/>
            <person name="Ang C.S."/>
            <person name="Fernando D.D."/>
            <person name="Lu H.C."/>
            <person name="Taylor S."/>
            <person name="Reynolds S.L."/>
            <person name="Mofiz E."/>
            <person name="Najaraj S.H."/>
            <person name="Gowda H."/>
            <person name="Madugundu A."/>
            <person name="Renuse S."/>
            <person name="Holt D."/>
            <person name="Pandey A."/>
            <person name="Papenfuss A.T."/>
            <person name="Fischer K."/>
        </authorList>
    </citation>
    <scope>NUCLEOTIDE SEQUENCE [LARGE SCALE GENOMIC DNA]</scope>
</reference>
<dbReference type="EMBL" id="WVUK01000051">
    <property type="protein sequence ID" value="KAF7494943.1"/>
    <property type="molecule type" value="Genomic_DNA"/>
</dbReference>
<dbReference type="CDD" id="cd16018">
    <property type="entry name" value="Enpp"/>
    <property type="match status" value="1"/>
</dbReference>
<evidence type="ECO:0000313" key="2">
    <source>
        <dbReference type="EMBL" id="KAF7494943.1"/>
    </source>
</evidence>
<dbReference type="AlphaFoldDB" id="A0A834RDZ9"/>
<dbReference type="EnsemblMetazoa" id="SSS_3882s_mrna">
    <property type="protein sequence ID" value="KAF7494943.1"/>
    <property type="gene ID" value="SSS_3882"/>
</dbReference>
<keyword evidence="1" id="KW-0812">Transmembrane</keyword>
<dbReference type="InterPro" id="IPR017850">
    <property type="entry name" value="Alkaline_phosphatase_core_sf"/>
</dbReference>